<dbReference type="RefSeq" id="WP_121441558.1">
    <property type="nucleotide sequence ID" value="NZ_RCDA01000001.1"/>
</dbReference>
<evidence type="ECO:0000313" key="3">
    <source>
        <dbReference type="Proteomes" id="UP000275461"/>
    </source>
</evidence>
<protein>
    <submittedName>
        <fullName evidence="2">Uncharacterized protein</fullName>
    </submittedName>
</protein>
<reference evidence="2 3" key="1">
    <citation type="submission" date="2018-10" db="EMBL/GenBank/DDBJ databases">
        <title>Genomic Encyclopedia of Type Strains, Phase IV (KMG-IV): sequencing the most valuable type-strain genomes for metagenomic binning, comparative biology and taxonomic classification.</title>
        <authorList>
            <person name="Goeker M."/>
        </authorList>
    </citation>
    <scope>NUCLEOTIDE SEQUENCE [LARGE SCALE GENOMIC DNA]</scope>
    <source>
        <strain evidence="2 3">DSM 12769</strain>
    </source>
</reference>
<organism evidence="2 3">
    <name type="scientific">Alkalispirillum mobile</name>
    <dbReference type="NCBI Taxonomy" id="85925"/>
    <lineage>
        <taxon>Bacteria</taxon>
        <taxon>Pseudomonadati</taxon>
        <taxon>Pseudomonadota</taxon>
        <taxon>Gammaproteobacteria</taxon>
        <taxon>Chromatiales</taxon>
        <taxon>Ectothiorhodospiraceae</taxon>
        <taxon>Alkalispirillum</taxon>
    </lineage>
</organism>
<sequence>MDPKPTPRHLMLHIIAALLVILAGVIWLIVQWRSDSPVSDLEASLPHVLVLGGFAWYVITRLRIWRHQR</sequence>
<keyword evidence="1" id="KW-0472">Membrane</keyword>
<gene>
    <name evidence="2" type="ORF">DFR31_1041</name>
</gene>
<accession>A0A498C5M7</accession>
<evidence type="ECO:0000313" key="2">
    <source>
        <dbReference type="EMBL" id="RLK51125.1"/>
    </source>
</evidence>
<feature type="transmembrane region" description="Helical" evidence="1">
    <location>
        <begin position="12"/>
        <end position="32"/>
    </location>
</feature>
<dbReference type="Proteomes" id="UP000275461">
    <property type="component" value="Unassembled WGS sequence"/>
</dbReference>
<keyword evidence="1" id="KW-0812">Transmembrane</keyword>
<evidence type="ECO:0000256" key="1">
    <source>
        <dbReference type="SAM" id="Phobius"/>
    </source>
</evidence>
<dbReference type="OrthoDB" id="6238340at2"/>
<proteinExistence type="predicted"/>
<name>A0A498C5M7_9GAMM</name>
<comment type="caution">
    <text evidence="2">The sequence shown here is derived from an EMBL/GenBank/DDBJ whole genome shotgun (WGS) entry which is preliminary data.</text>
</comment>
<keyword evidence="1" id="KW-1133">Transmembrane helix</keyword>
<feature type="transmembrane region" description="Helical" evidence="1">
    <location>
        <begin position="44"/>
        <end position="64"/>
    </location>
</feature>
<dbReference type="AlphaFoldDB" id="A0A498C5M7"/>
<dbReference type="EMBL" id="RCDA01000001">
    <property type="protein sequence ID" value="RLK51125.1"/>
    <property type="molecule type" value="Genomic_DNA"/>
</dbReference>
<keyword evidence="3" id="KW-1185">Reference proteome</keyword>